<keyword evidence="2" id="KW-1185">Reference proteome</keyword>
<name>A0AAV4TA28_CAEEX</name>
<organism evidence="1 2">
    <name type="scientific">Caerostris extrusa</name>
    <name type="common">Bark spider</name>
    <name type="synonym">Caerostris bankana</name>
    <dbReference type="NCBI Taxonomy" id="172846"/>
    <lineage>
        <taxon>Eukaryota</taxon>
        <taxon>Metazoa</taxon>
        <taxon>Ecdysozoa</taxon>
        <taxon>Arthropoda</taxon>
        <taxon>Chelicerata</taxon>
        <taxon>Arachnida</taxon>
        <taxon>Araneae</taxon>
        <taxon>Araneomorphae</taxon>
        <taxon>Entelegynae</taxon>
        <taxon>Araneoidea</taxon>
        <taxon>Araneidae</taxon>
        <taxon>Caerostris</taxon>
    </lineage>
</organism>
<comment type="caution">
    <text evidence="1">The sequence shown here is derived from an EMBL/GenBank/DDBJ whole genome shotgun (WGS) entry which is preliminary data.</text>
</comment>
<gene>
    <name evidence="1" type="ORF">CEXT_240501</name>
</gene>
<accession>A0AAV4TA28</accession>
<dbReference type="Proteomes" id="UP001054945">
    <property type="component" value="Unassembled WGS sequence"/>
</dbReference>
<protein>
    <submittedName>
        <fullName evidence="1">Uncharacterized protein</fullName>
    </submittedName>
</protein>
<sequence length="142" mass="15851">MTLQRLAVRRDLLHLLTATGVHILQDSSCTSHVIYHLKAAQPELISPNSWEDQSSRPHRWPLISSLHCVHNRAGALSEPQLLSNSIGRIRLAQELLHIAAPARAFVSSIARISKYTPMRNTMPFIAKISTVLSQNVKFVTTV</sequence>
<evidence type="ECO:0000313" key="1">
    <source>
        <dbReference type="EMBL" id="GIY41615.1"/>
    </source>
</evidence>
<evidence type="ECO:0000313" key="2">
    <source>
        <dbReference type="Proteomes" id="UP001054945"/>
    </source>
</evidence>
<proteinExistence type="predicted"/>
<dbReference type="EMBL" id="BPLR01010732">
    <property type="protein sequence ID" value="GIY41615.1"/>
    <property type="molecule type" value="Genomic_DNA"/>
</dbReference>
<dbReference type="AlphaFoldDB" id="A0AAV4TA28"/>
<reference evidence="1 2" key="1">
    <citation type="submission" date="2021-06" db="EMBL/GenBank/DDBJ databases">
        <title>Caerostris extrusa draft genome.</title>
        <authorList>
            <person name="Kono N."/>
            <person name="Arakawa K."/>
        </authorList>
    </citation>
    <scope>NUCLEOTIDE SEQUENCE [LARGE SCALE GENOMIC DNA]</scope>
</reference>